<dbReference type="SUPFAM" id="SSF81383">
    <property type="entry name" value="F-box domain"/>
    <property type="match status" value="1"/>
</dbReference>
<gene>
    <name evidence="2" type="ORF">CTEN210_03279</name>
</gene>
<feature type="domain" description="F-box" evidence="1">
    <location>
        <begin position="106"/>
        <end position="163"/>
    </location>
</feature>
<comment type="caution">
    <text evidence="2">The sequence shown here is derived from an EMBL/GenBank/DDBJ whole genome shotgun (WGS) entry which is preliminary data.</text>
</comment>
<dbReference type="InterPro" id="IPR036047">
    <property type="entry name" value="F-box-like_dom_sf"/>
</dbReference>
<keyword evidence="3" id="KW-1185">Reference proteome</keyword>
<dbReference type="InterPro" id="IPR001810">
    <property type="entry name" value="F-box_dom"/>
</dbReference>
<evidence type="ECO:0000313" key="3">
    <source>
        <dbReference type="Proteomes" id="UP001054902"/>
    </source>
</evidence>
<reference evidence="2 3" key="1">
    <citation type="journal article" date="2021" name="Sci. Rep.">
        <title>The genome of the diatom Chaetoceros tenuissimus carries an ancient integrated fragment of an extant virus.</title>
        <authorList>
            <person name="Hongo Y."/>
            <person name="Kimura K."/>
            <person name="Takaki Y."/>
            <person name="Yoshida Y."/>
            <person name="Baba S."/>
            <person name="Kobayashi G."/>
            <person name="Nagasaki K."/>
            <person name="Hano T."/>
            <person name="Tomaru Y."/>
        </authorList>
    </citation>
    <scope>NUCLEOTIDE SEQUENCE [LARGE SCALE GENOMIC DNA]</scope>
    <source>
        <strain evidence="2 3">NIES-3715</strain>
    </source>
</reference>
<dbReference type="Proteomes" id="UP001054902">
    <property type="component" value="Unassembled WGS sequence"/>
</dbReference>
<protein>
    <recommendedName>
        <fullName evidence="1">F-box domain-containing protein</fullName>
    </recommendedName>
</protein>
<sequence>MHKILPTETKEYSRDRLLMKDYYNVETMKDEVSLTLKRKREDEADVQFIGLNEDQSYESEAASIALLENGNADTTIQRVDSYSSLLISLADRDKIFASSSHSSFSPSNLTDLPQELLLTMISFLGPRCSSLLRLSETNKTFRSILQKVGDAMIVKASSSFRRVLPRLHPVESDISLFIRHARCCKDIEYKCLQLKQILDKDFIVGCCLGPIIVRPISTGKDCNRPVRRKEAVNIQEIDTALAIALELIGQDSLSYFMSSGQIKVRDIDPNLLYSERGLLTEHCSRDIEKQILSLVGRCGGKVFKFMKLRKITRINWSMHESIDNNKVDFVDMDRTTRATLLMRLVFWRNVKQHEI</sequence>
<evidence type="ECO:0000259" key="1">
    <source>
        <dbReference type="PROSITE" id="PS50181"/>
    </source>
</evidence>
<name>A0AAD3H1E3_9STRA</name>
<dbReference type="AlphaFoldDB" id="A0AAD3H1E3"/>
<dbReference type="EMBL" id="BLLK01000022">
    <property type="protein sequence ID" value="GFH46805.1"/>
    <property type="molecule type" value="Genomic_DNA"/>
</dbReference>
<organism evidence="2 3">
    <name type="scientific">Chaetoceros tenuissimus</name>
    <dbReference type="NCBI Taxonomy" id="426638"/>
    <lineage>
        <taxon>Eukaryota</taxon>
        <taxon>Sar</taxon>
        <taxon>Stramenopiles</taxon>
        <taxon>Ochrophyta</taxon>
        <taxon>Bacillariophyta</taxon>
        <taxon>Coscinodiscophyceae</taxon>
        <taxon>Chaetocerotophycidae</taxon>
        <taxon>Chaetocerotales</taxon>
        <taxon>Chaetocerotaceae</taxon>
        <taxon>Chaetoceros</taxon>
    </lineage>
</organism>
<proteinExistence type="predicted"/>
<evidence type="ECO:0000313" key="2">
    <source>
        <dbReference type="EMBL" id="GFH46805.1"/>
    </source>
</evidence>
<dbReference type="PROSITE" id="PS50181">
    <property type="entry name" value="FBOX"/>
    <property type="match status" value="1"/>
</dbReference>
<accession>A0AAD3H1E3</accession>